<dbReference type="InParanoid" id="A0A482WHS0"/>
<evidence type="ECO:0000256" key="1">
    <source>
        <dbReference type="SAM" id="Phobius"/>
    </source>
</evidence>
<dbReference type="AlphaFoldDB" id="A0A482WHS0"/>
<dbReference type="Proteomes" id="UP000291343">
    <property type="component" value="Unassembled WGS sequence"/>
</dbReference>
<keyword evidence="3" id="KW-1185">Reference proteome</keyword>
<feature type="non-terminal residue" evidence="2">
    <location>
        <position position="59"/>
    </location>
</feature>
<dbReference type="PANTHER" id="PTHR44216:SF3">
    <property type="entry name" value="PROTEIN O-MANNOSYL-TRANSFERASE TMTC2"/>
    <property type="match status" value="1"/>
</dbReference>
<dbReference type="OrthoDB" id="418153at2759"/>
<dbReference type="PANTHER" id="PTHR44216">
    <property type="entry name" value="PROTEIN O-MANNOSYL-TRANSFERASE TMTC2"/>
    <property type="match status" value="1"/>
</dbReference>
<dbReference type="EMBL" id="QKKF02034960">
    <property type="protein sequence ID" value="RZF33075.1"/>
    <property type="molecule type" value="Genomic_DNA"/>
</dbReference>
<comment type="caution">
    <text evidence="2">The sequence shown here is derived from an EMBL/GenBank/DDBJ whole genome shotgun (WGS) entry which is preliminary data.</text>
</comment>
<organism evidence="2 3">
    <name type="scientific">Laodelphax striatellus</name>
    <name type="common">Small brown planthopper</name>
    <name type="synonym">Delphax striatella</name>
    <dbReference type="NCBI Taxonomy" id="195883"/>
    <lineage>
        <taxon>Eukaryota</taxon>
        <taxon>Metazoa</taxon>
        <taxon>Ecdysozoa</taxon>
        <taxon>Arthropoda</taxon>
        <taxon>Hexapoda</taxon>
        <taxon>Insecta</taxon>
        <taxon>Pterygota</taxon>
        <taxon>Neoptera</taxon>
        <taxon>Paraneoptera</taxon>
        <taxon>Hemiptera</taxon>
        <taxon>Auchenorrhyncha</taxon>
        <taxon>Fulgoroidea</taxon>
        <taxon>Delphacidae</taxon>
        <taxon>Criomorphinae</taxon>
        <taxon>Laodelphax</taxon>
    </lineage>
</organism>
<dbReference type="InterPro" id="IPR052384">
    <property type="entry name" value="TMTC_O-mannosyltransferase"/>
</dbReference>
<sequence length="59" mass="6619">ANYWTTGLQPFWFHLCNVLLHAACCMLFTRLALNVAKLQTRFAFAAGLIFAAHPVHTEA</sequence>
<name>A0A482WHS0_LAOST</name>
<dbReference type="GO" id="GO:0035269">
    <property type="term" value="P:protein O-linked glycosylation via mannose"/>
    <property type="evidence" value="ECO:0007669"/>
    <property type="project" value="TreeGrafter"/>
</dbReference>
<accession>A0A482WHS0</accession>
<evidence type="ECO:0000313" key="2">
    <source>
        <dbReference type="EMBL" id="RZF33075.1"/>
    </source>
</evidence>
<proteinExistence type="predicted"/>
<dbReference type="GO" id="GO:0000030">
    <property type="term" value="F:mannosyltransferase activity"/>
    <property type="evidence" value="ECO:0007669"/>
    <property type="project" value="TreeGrafter"/>
</dbReference>
<evidence type="ECO:0000313" key="3">
    <source>
        <dbReference type="Proteomes" id="UP000291343"/>
    </source>
</evidence>
<protein>
    <submittedName>
        <fullName evidence="2">Uncharacterized protein</fullName>
    </submittedName>
</protein>
<keyword evidence="1" id="KW-0472">Membrane</keyword>
<keyword evidence="1" id="KW-0812">Transmembrane</keyword>
<feature type="non-terminal residue" evidence="2">
    <location>
        <position position="1"/>
    </location>
</feature>
<dbReference type="STRING" id="195883.A0A482WHS0"/>
<gene>
    <name evidence="2" type="ORF">LSTR_LSTR015631</name>
</gene>
<feature type="transmembrane region" description="Helical" evidence="1">
    <location>
        <begin position="12"/>
        <end position="33"/>
    </location>
</feature>
<dbReference type="GO" id="GO:0005789">
    <property type="term" value="C:endoplasmic reticulum membrane"/>
    <property type="evidence" value="ECO:0007669"/>
    <property type="project" value="TreeGrafter"/>
</dbReference>
<keyword evidence="1" id="KW-1133">Transmembrane helix</keyword>
<reference evidence="2 3" key="1">
    <citation type="journal article" date="2017" name="Gigascience">
        <title>Genome sequence of the small brown planthopper, Laodelphax striatellus.</title>
        <authorList>
            <person name="Zhu J."/>
            <person name="Jiang F."/>
            <person name="Wang X."/>
            <person name="Yang P."/>
            <person name="Bao Y."/>
            <person name="Zhao W."/>
            <person name="Wang W."/>
            <person name="Lu H."/>
            <person name="Wang Q."/>
            <person name="Cui N."/>
            <person name="Li J."/>
            <person name="Chen X."/>
            <person name="Luo L."/>
            <person name="Yu J."/>
            <person name="Kang L."/>
            <person name="Cui F."/>
        </authorList>
    </citation>
    <scope>NUCLEOTIDE SEQUENCE [LARGE SCALE GENOMIC DNA]</scope>
    <source>
        <strain evidence="2">Lst14</strain>
    </source>
</reference>